<dbReference type="RefSeq" id="WP_272937750.1">
    <property type="nucleotide sequence ID" value="NZ_LQPZ01000027.1"/>
</dbReference>
<dbReference type="GO" id="GO:0001514">
    <property type="term" value="P:selenocysteine incorporation"/>
    <property type="evidence" value="ECO:0007669"/>
    <property type="project" value="InterPro"/>
</dbReference>
<dbReference type="InterPro" id="IPR036388">
    <property type="entry name" value="WH-like_DNA-bd_sf"/>
</dbReference>
<dbReference type="STRING" id="1798.AWC30_10535"/>
<dbReference type="PANTHER" id="PTHR43721:SF22">
    <property type="entry name" value="ELONGATION FACTOR TU, MITOCHONDRIAL"/>
    <property type="match status" value="1"/>
</dbReference>
<dbReference type="PANTHER" id="PTHR43721">
    <property type="entry name" value="ELONGATION FACTOR TU-RELATED"/>
    <property type="match status" value="1"/>
</dbReference>
<evidence type="ECO:0000313" key="3">
    <source>
        <dbReference type="EMBL" id="ORX03607.1"/>
    </source>
</evidence>
<protein>
    <submittedName>
        <fullName evidence="3">Translation elongation factor</fullName>
    </submittedName>
</protein>
<dbReference type="Pfam" id="PF00009">
    <property type="entry name" value="GTP_EFTU"/>
    <property type="match status" value="1"/>
</dbReference>
<dbReference type="GO" id="GO:0003746">
    <property type="term" value="F:translation elongation factor activity"/>
    <property type="evidence" value="ECO:0007669"/>
    <property type="project" value="UniProtKB-KW"/>
</dbReference>
<keyword evidence="1" id="KW-0342">GTP-binding</keyword>
<dbReference type="CDD" id="cd04171">
    <property type="entry name" value="SelB"/>
    <property type="match status" value="1"/>
</dbReference>
<dbReference type="AlphaFoldDB" id="A0A1X2EJB6"/>
<dbReference type="SUPFAM" id="SSF52540">
    <property type="entry name" value="P-loop containing nucleoside triphosphate hydrolases"/>
    <property type="match status" value="1"/>
</dbReference>
<dbReference type="Pfam" id="PF25461">
    <property type="entry name" value="Beta-barrel_SelB"/>
    <property type="match status" value="1"/>
</dbReference>
<feature type="domain" description="Tr-type G" evidence="2">
    <location>
        <begin position="6"/>
        <end position="176"/>
    </location>
</feature>
<dbReference type="PROSITE" id="PS51722">
    <property type="entry name" value="G_TR_2"/>
    <property type="match status" value="1"/>
</dbReference>
<evidence type="ECO:0000259" key="2">
    <source>
        <dbReference type="PROSITE" id="PS51722"/>
    </source>
</evidence>
<name>A0A1X2EJB6_9MYCO</name>
<dbReference type="GO" id="GO:0005525">
    <property type="term" value="F:GTP binding"/>
    <property type="evidence" value="ECO:0007669"/>
    <property type="project" value="UniProtKB-KW"/>
</dbReference>
<keyword evidence="4" id="KW-1185">Reference proteome</keyword>
<gene>
    <name evidence="3" type="ORF">AWC30_10535</name>
</gene>
<proteinExistence type="predicted"/>
<dbReference type="InterPro" id="IPR036390">
    <property type="entry name" value="WH_DNA-bd_sf"/>
</dbReference>
<evidence type="ECO:0000256" key="1">
    <source>
        <dbReference type="ARBA" id="ARBA00023134"/>
    </source>
</evidence>
<dbReference type="GO" id="GO:0003723">
    <property type="term" value="F:RNA binding"/>
    <property type="evidence" value="ECO:0007669"/>
    <property type="project" value="InterPro"/>
</dbReference>
<dbReference type="Gene3D" id="1.10.10.10">
    <property type="entry name" value="Winged helix-like DNA-binding domain superfamily/Winged helix DNA-binding domain"/>
    <property type="match status" value="1"/>
</dbReference>
<reference evidence="3 4" key="1">
    <citation type="submission" date="2016-01" db="EMBL/GenBank/DDBJ databases">
        <title>The new phylogeny of the genus Mycobacterium.</title>
        <authorList>
            <person name="Tarcisio F."/>
            <person name="Conor M."/>
            <person name="Antonella G."/>
            <person name="Elisabetta G."/>
            <person name="Giulia F.S."/>
            <person name="Sara T."/>
            <person name="Anna F."/>
            <person name="Clotilde B."/>
            <person name="Roberto B."/>
            <person name="Veronica D.S."/>
            <person name="Fabio R."/>
            <person name="Monica P."/>
            <person name="Olivier J."/>
            <person name="Enrico T."/>
            <person name="Nicola S."/>
        </authorList>
    </citation>
    <scope>NUCLEOTIDE SEQUENCE [LARGE SCALE GENOMIC DNA]</scope>
    <source>
        <strain evidence="3 4">DSM 44153</strain>
    </source>
</reference>
<sequence>MSGYVEGGHVVATAGHVDHGKTTLVAALTGMQPDRWAEERRRGLTLDLGFAWTRLPSGREVAFVDVPGHQRFLANTLAGLGPAPVVSFVVAADEGWCAQSGDHRDAIAALGIEHGLLVISHADRAPDRAGEVLTQARAELAETGLADAPAVVVSAVTGAGLDDLRSTLDRLLADLPAPAAEGRLRLWIDRSFTITGAGTVVTGTLAAGTLRRGDRLHLCGPDGDHPVEVRGLQRCGRSHSVVAPTARVAVNLRGRPADGIHRGHALLTPDAWPLTRVVDVRRCGGGALTDAPAGITVYAGTAAVPARLRPLGPDHARLTLDRALPLVFGDRVVLRAPGAPRLIGGARVLDAEPPAFARRGAGARRAAVLAALPPDGDVAGEVARRGAVRAAHLRRLGLTGEPGPQVAEVDGWWVDIASRRGWRRRLVEAVEENRQRNPLAPGLSRGAARDLLGLPDATLLDTVLAGTGLQHSGGHIRAPGHGDLGPAEPAIAALEARLATTPFQAPEAHDLAELRLGVRELAAAEGAGRLLRVGDGVVLLPTAPALAMRRLAALPQPFTTSTARRALETSRRVAIPLLEHLDARGWTRRTDPAHREVVR</sequence>
<dbReference type="Gene3D" id="3.40.50.300">
    <property type="entry name" value="P-loop containing nucleotide triphosphate hydrolases"/>
    <property type="match status" value="1"/>
</dbReference>
<dbReference type="SUPFAM" id="SSF46785">
    <property type="entry name" value="Winged helix' DNA-binding domain"/>
    <property type="match status" value="1"/>
</dbReference>
<dbReference type="InterPro" id="IPR009000">
    <property type="entry name" value="Transl_B-barrel_sf"/>
</dbReference>
<dbReference type="EMBL" id="LQPZ01000027">
    <property type="protein sequence ID" value="ORX03607.1"/>
    <property type="molecule type" value="Genomic_DNA"/>
</dbReference>
<comment type="caution">
    <text evidence="3">The sequence shown here is derived from an EMBL/GenBank/DDBJ whole genome shotgun (WGS) entry which is preliminary data.</text>
</comment>
<keyword evidence="3" id="KW-0648">Protein biosynthesis</keyword>
<dbReference type="InterPro" id="IPR000795">
    <property type="entry name" value="T_Tr_GTP-bd_dom"/>
</dbReference>
<dbReference type="InterPro" id="IPR015191">
    <property type="entry name" value="SelB_WHD4"/>
</dbReference>
<dbReference type="GO" id="GO:0005829">
    <property type="term" value="C:cytosol"/>
    <property type="evidence" value="ECO:0007669"/>
    <property type="project" value="TreeGrafter"/>
</dbReference>
<dbReference type="Pfam" id="PF09107">
    <property type="entry name" value="WHD_3rd_SelB"/>
    <property type="match status" value="1"/>
</dbReference>
<dbReference type="Proteomes" id="UP000193090">
    <property type="component" value="Unassembled WGS sequence"/>
</dbReference>
<dbReference type="InterPro" id="IPR027417">
    <property type="entry name" value="P-loop_NTPase"/>
</dbReference>
<dbReference type="InterPro" id="IPR057335">
    <property type="entry name" value="Beta-barrel_SelB"/>
</dbReference>
<accession>A0A1X2EJB6</accession>
<dbReference type="SUPFAM" id="SSF50447">
    <property type="entry name" value="Translation proteins"/>
    <property type="match status" value="1"/>
</dbReference>
<evidence type="ECO:0000313" key="4">
    <source>
        <dbReference type="Proteomes" id="UP000193090"/>
    </source>
</evidence>
<dbReference type="Gene3D" id="2.40.30.10">
    <property type="entry name" value="Translation factors"/>
    <property type="match status" value="1"/>
</dbReference>
<keyword evidence="3" id="KW-0251">Elongation factor</keyword>
<keyword evidence="1" id="KW-0547">Nucleotide-binding</keyword>
<organism evidence="3 4">
    <name type="scientific">Mycolicibacillus trivialis</name>
    <dbReference type="NCBI Taxonomy" id="1798"/>
    <lineage>
        <taxon>Bacteria</taxon>
        <taxon>Bacillati</taxon>
        <taxon>Actinomycetota</taxon>
        <taxon>Actinomycetes</taxon>
        <taxon>Mycobacteriales</taxon>
        <taxon>Mycobacteriaceae</taxon>
        <taxon>Mycolicibacillus</taxon>
    </lineage>
</organism>
<dbReference type="InterPro" id="IPR050055">
    <property type="entry name" value="EF-Tu_GTPase"/>
</dbReference>
<dbReference type="GO" id="GO:0003924">
    <property type="term" value="F:GTPase activity"/>
    <property type="evidence" value="ECO:0007669"/>
    <property type="project" value="InterPro"/>
</dbReference>